<dbReference type="InParanoid" id="A0A218ZBM4"/>
<dbReference type="PANTHER" id="PTHR23033">
    <property type="entry name" value="BETA1,3-GALACTOSYLTRANSFERASE"/>
    <property type="match status" value="1"/>
</dbReference>
<keyword evidence="5 8" id="KW-1133">Transmembrane helix</keyword>
<evidence type="ECO:0000256" key="3">
    <source>
        <dbReference type="ARBA" id="ARBA00022692"/>
    </source>
</evidence>
<keyword evidence="6 8" id="KW-0472">Membrane</keyword>
<evidence type="ECO:0000256" key="6">
    <source>
        <dbReference type="ARBA" id="ARBA00023136"/>
    </source>
</evidence>
<proteinExistence type="inferred from homology"/>
<organism evidence="9 10">
    <name type="scientific">Diplocarpon coronariae</name>
    <dbReference type="NCBI Taxonomy" id="2795749"/>
    <lineage>
        <taxon>Eukaryota</taxon>
        <taxon>Fungi</taxon>
        <taxon>Dikarya</taxon>
        <taxon>Ascomycota</taxon>
        <taxon>Pezizomycotina</taxon>
        <taxon>Leotiomycetes</taxon>
        <taxon>Helotiales</taxon>
        <taxon>Drepanopezizaceae</taxon>
        <taxon>Diplocarpon</taxon>
    </lineage>
</organism>
<keyword evidence="4" id="KW-0735">Signal-anchor</keyword>
<evidence type="ECO:0000313" key="9">
    <source>
        <dbReference type="EMBL" id="OWP05479.1"/>
    </source>
</evidence>
<dbReference type="PANTHER" id="PTHR23033:SF40">
    <property type="entry name" value="APPLE DOMAIN-CONTAINING PROTEIN"/>
    <property type="match status" value="1"/>
</dbReference>
<feature type="region of interest" description="Disordered" evidence="7">
    <location>
        <begin position="441"/>
        <end position="608"/>
    </location>
</feature>
<comment type="subcellular location">
    <subcellularLocation>
        <location evidence="1">Membrane</location>
        <topology evidence="1">Single-pass type II membrane protein</topology>
    </subcellularLocation>
</comment>
<evidence type="ECO:0000256" key="1">
    <source>
        <dbReference type="ARBA" id="ARBA00004606"/>
    </source>
</evidence>
<dbReference type="GO" id="GO:0016020">
    <property type="term" value="C:membrane"/>
    <property type="evidence" value="ECO:0007669"/>
    <property type="project" value="UniProtKB-SubCell"/>
</dbReference>
<gene>
    <name evidence="9" type="ORF">B2J93_7823</name>
</gene>
<sequence length="699" mass="79324">MSLLRRVPGNVAIIFLFVFLAVWYYRPVHRFSHVDTSSLALYLNSSHAVQTLQSLASDLTPDCEPIIESVTTTQISTTTEIRFVSQTCPAVEPVATRIPIQLPSKAAPLEYTAEQQVIARLRDHGIVVIFKTGAQEVSHLSIQVGTTLRYLDPADILFFSDLQGSLGPFLIHDALRNVDQTLKESDGDFEIYRAIRRYQRTGQDIEELKEERSKGDDRSGWRLDKYKFLHMVEETFEMRPDAKWYVFIETDSYVVWSNLAEWLSRLDSTRPMYLGAVVSIGDTAFGHGGSGYVLSNAAMNKLLGSDQQQGLAAEWDRKMKDVCCGDLALGSALKQKGVDVAGAHPLLNGDKPATFSFGPKELWCQPVVTMHHVLPHEISAIWRYERRREILDANSNATIFADLYHHFVEPLLVEEKDNWDNMAHGKTYSVKETKKEEERYLEEEKKKQMQMQMDGATEAARNDEERRKQAEEEAIEDEKKRLAEEKPRVNGQEEIDRKNAAENAKLETPMPAGGDDSAHAGEPASKGGEHELEKQDGRTETESPKADEQPESTGLERGSQDATRSAEQPDPKGKRDIASEDEVKESIERSTDPPTPAKARHSKREEHNILTDVERTAHLSYENCARACEASEECFQYVFAEQEQECKLGHSFRLGRYKAPAKGDRVVSRSGWKLKRIRSWTKNNPCEWAEWEEWIGKYD</sequence>
<reference evidence="9 10" key="1">
    <citation type="submission" date="2017-04" db="EMBL/GenBank/DDBJ databases">
        <title>Draft genome sequence of Marssonina coronaria NL1: causal agent of apple blotch.</title>
        <authorList>
            <person name="Cheng Q."/>
        </authorList>
    </citation>
    <scope>NUCLEOTIDE SEQUENCE [LARGE SCALE GENOMIC DNA]</scope>
    <source>
        <strain evidence="9 10">NL1</strain>
    </source>
</reference>
<accession>A0A218ZBM4</accession>
<keyword evidence="10" id="KW-1185">Reference proteome</keyword>
<dbReference type="STRING" id="503106.A0A218ZBM4"/>
<protein>
    <recommendedName>
        <fullName evidence="11">Glycosyltransferase family 31 protein</fullName>
    </recommendedName>
</protein>
<feature type="compositionally biased region" description="Basic and acidic residues" evidence="7">
    <location>
        <begin position="527"/>
        <end position="548"/>
    </location>
</feature>
<dbReference type="AlphaFoldDB" id="A0A218ZBM4"/>
<keyword evidence="3 8" id="KW-0812">Transmembrane</keyword>
<feature type="transmembrane region" description="Helical" evidence="8">
    <location>
        <begin position="7"/>
        <end position="25"/>
    </location>
</feature>
<comment type="caution">
    <text evidence="9">The sequence shown here is derived from an EMBL/GenBank/DDBJ whole genome shotgun (WGS) entry which is preliminary data.</text>
</comment>
<feature type="compositionally biased region" description="Basic and acidic residues" evidence="7">
    <location>
        <begin position="460"/>
        <end position="488"/>
    </location>
</feature>
<evidence type="ECO:0000256" key="2">
    <source>
        <dbReference type="ARBA" id="ARBA00006462"/>
    </source>
</evidence>
<evidence type="ECO:0008006" key="11">
    <source>
        <dbReference type="Google" id="ProtNLM"/>
    </source>
</evidence>
<evidence type="ECO:0000256" key="5">
    <source>
        <dbReference type="ARBA" id="ARBA00022989"/>
    </source>
</evidence>
<comment type="similarity">
    <text evidence="2">Belongs to the glycosyltransferase 31 family. Beta3-Gal-T subfamily.</text>
</comment>
<dbReference type="OrthoDB" id="414175at2759"/>
<evidence type="ECO:0000313" key="10">
    <source>
        <dbReference type="Proteomes" id="UP000242519"/>
    </source>
</evidence>
<evidence type="ECO:0000256" key="4">
    <source>
        <dbReference type="ARBA" id="ARBA00022968"/>
    </source>
</evidence>
<dbReference type="Gene3D" id="3.90.550.50">
    <property type="match status" value="1"/>
</dbReference>
<evidence type="ECO:0000256" key="7">
    <source>
        <dbReference type="SAM" id="MobiDB-lite"/>
    </source>
</evidence>
<dbReference type="EMBL" id="MZNU01000068">
    <property type="protein sequence ID" value="OWP05479.1"/>
    <property type="molecule type" value="Genomic_DNA"/>
</dbReference>
<name>A0A218ZBM4_9HELO</name>
<feature type="compositionally biased region" description="Basic and acidic residues" evidence="7">
    <location>
        <begin position="567"/>
        <end position="578"/>
    </location>
</feature>
<evidence type="ECO:0000256" key="8">
    <source>
        <dbReference type="SAM" id="Phobius"/>
    </source>
</evidence>
<dbReference type="InterPro" id="IPR026050">
    <property type="entry name" value="C1GALT1/C1GALT1_chp1"/>
</dbReference>
<dbReference type="Proteomes" id="UP000242519">
    <property type="component" value="Unassembled WGS sequence"/>
</dbReference>